<dbReference type="Proteomes" id="UP001652700">
    <property type="component" value="Unplaced"/>
</dbReference>
<sequence length="219" mass="25188">MCEKHFQPHFISKGGNVRKNLFIQAHPTIFPYNQDVQSADEPLRKIIRLETQIEDKTEIDIMQPVANKTDASHSMHSIPDTLMEESLVTDVDVNTEVSTRPHTPAHTVSTQTPPKLSSSSPRKVKLRIKIKTLQKNIRKCKSPKKKKENDNIYLNKFNQMCDKLLNKPLAQIVKAQALLKSKPPKSRRCSYYHLFIIIFIFLVVFCKCGVSKKVNKLEH</sequence>
<keyword evidence="4" id="KW-1185">Reference proteome</keyword>
<evidence type="ECO:0000256" key="1">
    <source>
        <dbReference type="SAM" id="MobiDB-lite"/>
    </source>
</evidence>
<evidence type="ECO:0008006" key="5">
    <source>
        <dbReference type="Google" id="ProtNLM"/>
    </source>
</evidence>
<protein>
    <recommendedName>
        <fullName evidence="5">THAP-type domain-containing protein</fullName>
    </recommendedName>
</protein>
<evidence type="ECO:0000313" key="3">
    <source>
        <dbReference type="EnsemblMetazoa" id="XP_050497512.1"/>
    </source>
</evidence>
<keyword evidence="2" id="KW-0812">Transmembrane</keyword>
<accession>A0ABM5JHU8</accession>
<feature type="region of interest" description="Disordered" evidence="1">
    <location>
        <begin position="97"/>
        <end position="121"/>
    </location>
</feature>
<proteinExistence type="predicted"/>
<dbReference type="RefSeq" id="XP_050497512.1">
    <property type="nucleotide sequence ID" value="XM_050641555.1"/>
</dbReference>
<dbReference type="GeneID" id="114342622"/>
<dbReference type="EnsemblMetazoa" id="XM_050641555.1">
    <property type="protein sequence ID" value="XP_050497512.1"/>
    <property type="gene ID" value="LOC114342622"/>
</dbReference>
<name>A0ABM5JHU8_DIAVI</name>
<keyword evidence="2" id="KW-0472">Membrane</keyword>
<reference evidence="3" key="1">
    <citation type="submission" date="2025-05" db="UniProtKB">
        <authorList>
            <consortium name="EnsemblMetazoa"/>
        </authorList>
    </citation>
    <scope>IDENTIFICATION</scope>
</reference>
<organism evidence="3 4">
    <name type="scientific">Diabrotica virgifera virgifera</name>
    <name type="common">western corn rootworm</name>
    <dbReference type="NCBI Taxonomy" id="50390"/>
    <lineage>
        <taxon>Eukaryota</taxon>
        <taxon>Metazoa</taxon>
        <taxon>Ecdysozoa</taxon>
        <taxon>Arthropoda</taxon>
        <taxon>Hexapoda</taxon>
        <taxon>Insecta</taxon>
        <taxon>Pterygota</taxon>
        <taxon>Neoptera</taxon>
        <taxon>Endopterygota</taxon>
        <taxon>Coleoptera</taxon>
        <taxon>Polyphaga</taxon>
        <taxon>Cucujiformia</taxon>
        <taxon>Chrysomeloidea</taxon>
        <taxon>Chrysomelidae</taxon>
        <taxon>Galerucinae</taxon>
        <taxon>Diabroticina</taxon>
        <taxon>Diabroticites</taxon>
        <taxon>Diabrotica</taxon>
    </lineage>
</organism>
<evidence type="ECO:0000313" key="4">
    <source>
        <dbReference type="Proteomes" id="UP001652700"/>
    </source>
</evidence>
<evidence type="ECO:0000256" key="2">
    <source>
        <dbReference type="SAM" id="Phobius"/>
    </source>
</evidence>
<feature type="transmembrane region" description="Helical" evidence="2">
    <location>
        <begin position="191"/>
        <end position="210"/>
    </location>
</feature>
<keyword evidence="2" id="KW-1133">Transmembrane helix</keyword>